<dbReference type="AlphaFoldDB" id="A0A9W8NVA1"/>
<proteinExistence type="predicted"/>
<dbReference type="InterPro" id="IPR037470">
    <property type="entry name" value="IVY1"/>
</dbReference>
<dbReference type="GO" id="GO:0042144">
    <property type="term" value="P:vacuole fusion, non-autophagic"/>
    <property type="evidence" value="ECO:0007669"/>
    <property type="project" value="InterPro"/>
</dbReference>
<dbReference type="InterPro" id="IPR027267">
    <property type="entry name" value="AH/BAR_dom_sf"/>
</dbReference>
<dbReference type="GO" id="GO:0000329">
    <property type="term" value="C:fungal-type vacuole membrane"/>
    <property type="evidence" value="ECO:0007669"/>
    <property type="project" value="InterPro"/>
</dbReference>
<dbReference type="PANTHER" id="PTHR38407:SF1">
    <property type="entry name" value="PROTEIN IVY1"/>
    <property type="match status" value="1"/>
</dbReference>
<name>A0A9W8NVA1_9AGAR</name>
<evidence type="ECO:0000313" key="1">
    <source>
        <dbReference type="EMBL" id="KAJ3741389.1"/>
    </source>
</evidence>
<dbReference type="PANTHER" id="PTHR38407">
    <property type="entry name" value="PROTEIN IVY1"/>
    <property type="match status" value="1"/>
</dbReference>
<sequence length="89" mass="9598">MGTCATYRAALVTVSNATAQFADAMEQCSGLKGPTYEAGTRLQAGSGLHHLIGNHMPKLWTRTSRNLYGNTLKPIALSLPKDPCHMSEH</sequence>
<dbReference type="Proteomes" id="UP001142393">
    <property type="component" value="Unassembled WGS sequence"/>
</dbReference>
<dbReference type="GO" id="GO:0005543">
    <property type="term" value="F:phospholipid binding"/>
    <property type="evidence" value="ECO:0007669"/>
    <property type="project" value="InterPro"/>
</dbReference>
<reference evidence="1 2" key="1">
    <citation type="journal article" date="2023" name="Proc. Natl. Acad. Sci. U.S.A.">
        <title>A global phylogenomic analysis of the shiitake genus Lentinula.</title>
        <authorList>
            <person name="Sierra-Patev S."/>
            <person name="Min B."/>
            <person name="Naranjo-Ortiz M."/>
            <person name="Looney B."/>
            <person name="Konkel Z."/>
            <person name="Slot J.C."/>
            <person name="Sakamoto Y."/>
            <person name="Steenwyk J.L."/>
            <person name="Rokas A."/>
            <person name="Carro J."/>
            <person name="Camarero S."/>
            <person name="Ferreira P."/>
            <person name="Molpeceres G."/>
            <person name="Ruiz-Duenas F.J."/>
            <person name="Serrano A."/>
            <person name="Henrissat B."/>
            <person name="Drula E."/>
            <person name="Hughes K.W."/>
            <person name="Mata J.L."/>
            <person name="Ishikawa N.K."/>
            <person name="Vargas-Isla R."/>
            <person name="Ushijima S."/>
            <person name="Smith C.A."/>
            <person name="Donoghue J."/>
            <person name="Ahrendt S."/>
            <person name="Andreopoulos W."/>
            <person name="He G."/>
            <person name="LaButti K."/>
            <person name="Lipzen A."/>
            <person name="Ng V."/>
            <person name="Riley R."/>
            <person name="Sandor L."/>
            <person name="Barry K."/>
            <person name="Martinez A.T."/>
            <person name="Xiao Y."/>
            <person name="Gibbons J.G."/>
            <person name="Terashima K."/>
            <person name="Grigoriev I.V."/>
            <person name="Hibbett D."/>
        </authorList>
    </citation>
    <scope>NUCLEOTIDE SEQUENCE [LARGE SCALE GENOMIC DNA]</scope>
    <source>
        <strain evidence="1 2">TFB7810</strain>
    </source>
</reference>
<evidence type="ECO:0000313" key="2">
    <source>
        <dbReference type="Proteomes" id="UP001142393"/>
    </source>
</evidence>
<comment type="caution">
    <text evidence="1">The sequence shown here is derived from an EMBL/GenBank/DDBJ whole genome shotgun (WGS) entry which is preliminary data.</text>
</comment>
<accession>A0A9W8NVA1</accession>
<dbReference type="Gene3D" id="1.20.1270.60">
    <property type="entry name" value="Arfaptin homology (AH) domain/BAR domain"/>
    <property type="match status" value="1"/>
</dbReference>
<organism evidence="1 2">
    <name type="scientific">Lentinula detonsa</name>
    <dbReference type="NCBI Taxonomy" id="2804962"/>
    <lineage>
        <taxon>Eukaryota</taxon>
        <taxon>Fungi</taxon>
        <taxon>Dikarya</taxon>
        <taxon>Basidiomycota</taxon>
        <taxon>Agaricomycotina</taxon>
        <taxon>Agaricomycetes</taxon>
        <taxon>Agaricomycetidae</taxon>
        <taxon>Agaricales</taxon>
        <taxon>Marasmiineae</taxon>
        <taxon>Omphalotaceae</taxon>
        <taxon>Lentinula</taxon>
    </lineage>
</organism>
<gene>
    <name evidence="1" type="ORF">DFH05DRAFT_337008</name>
</gene>
<keyword evidence="2" id="KW-1185">Reference proteome</keyword>
<protein>
    <submittedName>
        <fullName evidence="1">Uncharacterized protein</fullName>
    </submittedName>
</protein>
<dbReference type="EMBL" id="JANVFU010000012">
    <property type="protein sequence ID" value="KAJ3741389.1"/>
    <property type="molecule type" value="Genomic_DNA"/>
</dbReference>